<dbReference type="Proteomes" id="UP000796880">
    <property type="component" value="Unassembled WGS sequence"/>
</dbReference>
<comment type="caution">
    <text evidence="2">The sequence shown here is derived from an EMBL/GenBank/DDBJ whole genome shotgun (WGS) entry which is preliminary data.</text>
</comment>
<feature type="compositionally biased region" description="Basic and acidic residues" evidence="1">
    <location>
        <begin position="302"/>
        <end position="316"/>
    </location>
</feature>
<name>A0A8K0H3I4_9ROSA</name>
<protein>
    <submittedName>
        <fullName evidence="2">Uncharacterized protein</fullName>
    </submittedName>
</protein>
<accession>A0A8K0H3I4</accession>
<feature type="compositionally biased region" description="Basic and acidic residues" evidence="1">
    <location>
        <begin position="278"/>
        <end position="289"/>
    </location>
</feature>
<evidence type="ECO:0000313" key="2">
    <source>
        <dbReference type="EMBL" id="KAF3445126.1"/>
    </source>
</evidence>
<feature type="region of interest" description="Disordered" evidence="1">
    <location>
        <begin position="139"/>
        <end position="173"/>
    </location>
</feature>
<feature type="compositionally biased region" description="Basic and acidic residues" evidence="1">
    <location>
        <begin position="141"/>
        <end position="161"/>
    </location>
</feature>
<evidence type="ECO:0000256" key="1">
    <source>
        <dbReference type="SAM" id="MobiDB-lite"/>
    </source>
</evidence>
<sequence>MDKLHLGRADTGLPLEWEGFPATTKKWSVGGIGVSTGAHPPIPKSPFLHNESDKTRVINIPRYIYVGLSLSFLDFFDSFAWQNPISSILVRALFYSRIYVMRRGLTSPRTDRLESILMSDVEVDIEFGRHSTQGELILGRKGLDPGRARPRPREVGARHSESSTQLGKEGARPRDKVLDPRRVWLDLGRKVFDLGRAQPRPGEEGDRPRESSIWGGMCSTQEELNLGNKALDPRRAQPQLWELLDLGRARHRPGEEMFNSGRVWLDPGSKAPDPELSLDPRRKLIDQGRARLGRNELNPGRARPEEERARPREESA</sequence>
<reference evidence="2" key="1">
    <citation type="submission" date="2020-03" db="EMBL/GenBank/DDBJ databases">
        <title>A high-quality chromosome-level genome assembly of a woody plant with both climbing and erect habits, Rhamnella rubrinervis.</title>
        <authorList>
            <person name="Lu Z."/>
            <person name="Yang Y."/>
            <person name="Zhu X."/>
            <person name="Sun Y."/>
        </authorList>
    </citation>
    <scope>NUCLEOTIDE SEQUENCE</scope>
    <source>
        <strain evidence="2">BYM</strain>
        <tissue evidence="2">Leaf</tissue>
    </source>
</reference>
<dbReference type="AlphaFoldDB" id="A0A8K0H3I4"/>
<organism evidence="2 3">
    <name type="scientific">Rhamnella rubrinervis</name>
    <dbReference type="NCBI Taxonomy" id="2594499"/>
    <lineage>
        <taxon>Eukaryota</taxon>
        <taxon>Viridiplantae</taxon>
        <taxon>Streptophyta</taxon>
        <taxon>Embryophyta</taxon>
        <taxon>Tracheophyta</taxon>
        <taxon>Spermatophyta</taxon>
        <taxon>Magnoliopsida</taxon>
        <taxon>eudicotyledons</taxon>
        <taxon>Gunneridae</taxon>
        <taxon>Pentapetalae</taxon>
        <taxon>rosids</taxon>
        <taxon>fabids</taxon>
        <taxon>Rosales</taxon>
        <taxon>Rhamnaceae</taxon>
        <taxon>rhamnoid group</taxon>
        <taxon>Rhamneae</taxon>
        <taxon>Rhamnella</taxon>
    </lineage>
</organism>
<feature type="region of interest" description="Disordered" evidence="1">
    <location>
        <begin position="195"/>
        <end position="214"/>
    </location>
</feature>
<proteinExistence type="predicted"/>
<gene>
    <name evidence="2" type="ORF">FNV43_RR14819</name>
</gene>
<dbReference type="EMBL" id="VOIH02000006">
    <property type="protein sequence ID" value="KAF3445126.1"/>
    <property type="molecule type" value="Genomic_DNA"/>
</dbReference>
<feature type="region of interest" description="Disordered" evidence="1">
    <location>
        <begin position="258"/>
        <end position="316"/>
    </location>
</feature>
<evidence type="ECO:0000313" key="3">
    <source>
        <dbReference type="Proteomes" id="UP000796880"/>
    </source>
</evidence>
<feature type="compositionally biased region" description="Basic and acidic residues" evidence="1">
    <location>
        <begin position="201"/>
        <end position="210"/>
    </location>
</feature>
<keyword evidence="3" id="KW-1185">Reference proteome</keyword>